<dbReference type="AlphaFoldDB" id="A0A9Q3JWA0"/>
<reference evidence="2" key="1">
    <citation type="submission" date="2021-03" db="EMBL/GenBank/DDBJ databases">
        <title>Draft genome sequence of rust myrtle Austropuccinia psidii MF-1, a brazilian biotype.</title>
        <authorList>
            <person name="Quecine M.C."/>
            <person name="Pachon D.M.R."/>
            <person name="Bonatelli M.L."/>
            <person name="Correr F.H."/>
            <person name="Franceschini L.M."/>
            <person name="Leite T.F."/>
            <person name="Margarido G.R.A."/>
            <person name="Almeida C.A."/>
            <person name="Ferrarezi J.A."/>
            <person name="Labate C.A."/>
        </authorList>
    </citation>
    <scope>NUCLEOTIDE SEQUENCE</scope>
    <source>
        <strain evidence="2">MF-1</strain>
    </source>
</reference>
<organism evidence="2 3">
    <name type="scientific">Austropuccinia psidii MF-1</name>
    <dbReference type="NCBI Taxonomy" id="1389203"/>
    <lineage>
        <taxon>Eukaryota</taxon>
        <taxon>Fungi</taxon>
        <taxon>Dikarya</taxon>
        <taxon>Basidiomycota</taxon>
        <taxon>Pucciniomycotina</taxon>
        <taxon>Pucciniomycetes</taxon>
        <taxon>Pucciniales</taxon>
        <taxon>Sphaerophragmiaceae</taxon>
        <taxon>Austropuccinia</taxon>
    </lineage>
</organism>
<accession>A0A9Q3JWA0</accession>
<keyword evidence="3" id="KW-1185">Reference proteome</keyword>
<evidence type="ECO:0000313" key="2">
    <source>
        <dbReference type="EMBL" id="MBW0569231.1"/>
    </source>
</evidence>
<feature type="region of interest" description="Disordered" evidence="1">
    <location>
        <begin position="57"/>
        <end position="92"/>
    </location>
</feature>
<evidence type="ECO:0000313" key="3">
    <source>
        <dbReference type="Proteomes" id="UP000765509"/>
    </source>
</evidence>
<name>A0A9Q3JWA0_9BASI</name>
<feature type="compositionally biased region" description="Basic and acidic residues" evidence="1">
    <location>
        <begin position="57"/>
        <end position="70"/>
    </location>
</feature>
<evidence type="ECO:0000256" key="1">
    <source>
        <dbReference type="SAM" id="MobiDB-lite"/>
    </source>
</evidence>
<proteinExistence type="predicted"/>
<gene>
    <name evidence="2" type="ORF">O181_108946</name>
</gene>
<protein>
    <submittedName>
        <fullName evidence="2">Uncharacterized protein</fullName>
    </submittedName>
</protein>
<dbReference type="Proteomes" id="UP000765509">
    <property type="component" value="Unassembled WGS sequence"/>
</dbReference>
<comment type="caution">
    <text evidence="2">The sequence shown here is derived from an EMBL/GenBank/DDBJ whole genome shotgun (WGS) entry which is preliminary data.</text>
</comment>
<sequence>MSHYQDKEWEMLPQIHQGVMDSWHILKTFLKEEEIVRYCNGWNPLSSKTQIKNIKDWHNKKGEESKDEAPVAHTSKPQAKWPPQEGKKNKKKELEETIFLKLQHSKNPEIWQGKNLDGIQGKRRTKNETTPFLKEIILSSDVLNTLTEIKIFYL</sequence>
<dbReference type="EMBL" id="AVOT02084013">
    <property type="protein sequence ID" value="MBW0569231.1"/>
    <property type="molecule type" value="Genomic_DNA"/>
</dbReference>